<evidence type="ECO:0000256" key="1">
    <source>
        <dbReference type="ARBA" id="ARBA00023125"/>
    </source>
</evidence>
<dbReference type="EMBL" id="CP007451">
    <property type="protein sequence ID" value="AHW59573.1"/>
    <property type="molecule type" value="Genomic_DNA"/>
</dbReference>
<evidence type="ECO:0000313" key="4">
    <source>
        <dbReference type="EMBL" id="AHW59573.1"/>
    </source>
</evidence>
<evidence type="ECO:0000259" key="3">
    <source>
        <dbReference type="PROSITE" id="PS50977"/>
    </source>
</evidence>
<dbReference type="STRING" id="1168034.FH5T_08110"/>
<accession>X5D9V5</accession>
<organism evidence="5 7">
    <name type="scientific">Draconibacterium orientale</name>
    <dbReference type="NCBI Taxonomy" id="1168034"/>
    <lineage>
        <taxon>Bacteria</taxon>
        <taxon>Pseudomonadati</taxon>
        <taxon>Bacteroidota</taxon>
        <taxon>Bacteroidia</taxon>
        <taxon>Marinilabiliales</taxon>
        <taxon>Prolixibacteraceae</taxon>
        <taxon>Draconibacterium</taxon>
    </lineage>
</organism>
<evidence type="ECO:0000313" key="5">
    <source>
        <dbReference type="EMBL" id="SES84760.1"/>
    </source>
</evidence>
<dbReference type="EMBL" id="FOHT01000002">
    <property type="protein sequence ID" value="SES84760.1"/>
    <property type="molecule type" value="Genomic_DNA"/>
</dbReference>
<dbReference type="eggNOG" id="ENOG502Z7VU">
    <property type="taxonomic scope" value="Bacteria"/>
</dbReference>
<proteinExistence type="predicted"/>
<reference evidence="5 7" key="2">
    <citation type="submission" date="2016-10" db="EMBL/GenBank/DDBJ databases">
        <authorList>
            <person name="de Groot N.N."/>
        </authorList>
    </citation>
    <scope>NUCLEOTIDE SEQUENCE [LARGE SCALE GENOMIC DNA]</scope>
    <source>
        <strain evidence="5 7">DSM 25947</strain>
    </source>
</reference>
<feature type="domain" description="HTH tetR-type" evidence="3">
    <location>
        <begin position="4"/>
        <end position="64"/>
    </location>
</feature>
<dbReference type="SUPFAM" id="SSF48498">
    <property type="entry name" value="Tetracyclin repressor-like, C-terminal domain"/>
    <property type="match status" value="1"/>
</dbReference>
<keyword evidence="1 2" id="KW-0238">DNA-binding</keyword>
<dbReference type="Proteomes" id="UP000023772">
    <property type="component" value="Chromosome"/>
</dbReference>
<dbReference type="KEGG" id="dori:FH5T_08110"/>
<sequence length="216" mass="25135">MENKKTRDEILSAYMNHLLEKGLRPASVYAFARDLEMEEAGFYKHFGSFEALEKAVFKAFFDQSMQLLAQNKEYHDFDAKNKVIAFYYTFFEVLKANRSYVLLALNDKKDKLKVLASLSELKKAFSEYIAGLEIETPKLPHDKIEKVKERSLRESAWAQLLFTLRFWIEDTSADFEKTDVFIEKSVNTAFALLDATTLNSVFDLGKFLYHEKIMSN</sequence>
<dbReference type="Gene3D" id="1.10.357.10">
    <property type="entry name" value="Tetracycline Repressor, domain 2"/>
    <property type="match status" value="1"/>
</dbReference>
<dbReference type="AlphaFoldDB" id="X5D9V5"/>
<gene>
    <name evidence="4" type="ORF">FH5T_08110</name>
    <name evidence="5" type="ORF">SAMN05444285_102260</name>
</gene>
<dbReference type="OrthoDB" id="977687at2"/>
<dbReference type="InterPro" id="IPR036271">
    <property type="entry name" value="Tet_transcr_reg_TetR-rel_C_sf"/>
</dbReference>
<protein>
    <submittedName>
        <fullName evidence="5">DNA-binding transcriptional regulator, AcrR family</fullName>
    </submittedName>
    <submittedName>
        <fullName evidence="4">Heat-shock protein</fullName>
    </submittedName>
</protein>
<dbReference type="GO" id="GO:0003677">
    <property type="term" value="F:DNA binding"/>
    <property type="evidence" value="ECO:0007669"/>
    <property type="project" value="UniProtKB-UniRule"/>
</dbReference>
<feature type="DNA-binding region" description="H-T-H motif" evidence="2">
    <location>
        <begin position="27"/>
        <end position="46"/>
    </location>
</feature>
<dbReference type="InterPro" id="IPR041673">
    <property type="entry name" value="TetR_C_23"/>
</dbReference>
<dbReference type="RefSeq" id="WP_038564276.1">
    <property type="nucleotide sequence ID" value="NZ_FOHT01000002.1"/>
</dbReference>
<dbReference type="SUPFAM" id="SSF46689">
    <property type="entry name" value="Homeodomain-like"/>
    <property type="match status" value="1"/>
</dbReference>
<name>X5D9V5_9BACT</name>
<dbReference type="InterPro" id="IPR009057">
    <property type="entry name" value="Homeodomain-like_sf"/>
</dbReference>
<dbReference type="Proteomes" id="UP000181981">
    <property type="component" value="Unassembled WGS sequence"/>
</dbReference>
<evidence type="ECO:0000313" key="6">
    <source>
        <dbReference type="Proteomes" id="UP000023772"/>
    </source>
</evidence>
<reference evidence="4 6" key="1">
    <citation type="submission" date="2014-03" db="EMBL/GenBank/DDBJ databases">
        <title>Complete genome sequence of a deeply braunched marine Bacteroidia bacterium Draconibacterium orientale type strain FH5T.</title>
        <authorList>
            <person name="Li X."/>
            <person name="Wang X."/>
            <person name="Xie Z."/>
            <person name="Du Z."/>
            <person name="Chen G."/>
        </authorList>
    </citation>
    <scope>NUCLEOTIDE SEQUENCE [LARGE SCALE GENOMIC DNA]</scope>
    <source>
        <strain evidence="4 6">FH5</strain>
    </source>
</reference>
<evidence type="ECO:0000313" key="7">
    <source>
        <dbReference type="Proteomes" id="UP000181981"/>
    </source>
</evidence>
<evidence type="ECO:0000256" key="2">
    <source>
        <dbReference type="PROSITE-ProRule" id="PRU00335"/>
    </source>
</evidence>
<dbReference type="InterPro" id="IPR001647">
    <property type="entry name" value="HTH_TetR"/>
</dbReference>
<dbReference type="Pfam" id="PF17931">
    <property type="entry name" value="TetR_C_23"/>
    <property type="match status" value="1"/>
</dbReference>
<keyword evidence="6" id="KW-1185">Reference proteome</keyword>
<dbReference type="PROSITE" id="PS50977">
    <property type="entry name" value="HTH_TETR_2"/>
    <property type="match status" value="1"/>
</dbReference>
<dbReference type="HOGENOM" id="CLU_1218742_0_0_10"/>